<evidence type="ECO:0000256" key="5">
    <source>
        <dbReference type="SAM" id="SignalP"/>
    </source>
</evidence>
<dbReference type="InterPro" id="IPR000073">
    <property type="entry name" value="AB_hydrolase_1"/>
</dbReference>
<dbReference type="SUPFAM" id="SSF53474">
    <property type="entry name" value="alpha/beta-Hydrolases"/>
    <property type="match status" value="1"/>
</dbReference>
<dbReference type="InterPro" id="IPR051601">
    <property type="entry name" value="Serine_prot/Carboxylest_S33"/>
</dbReference>
<organism evidence="8 9">
    <name type="scientific">Streptomyces synnematoformans</name>
    <dbReference type="NCBI Taxonomy" id="415721"/>
    <lineage>
        <taxon>Bacteria</taxon>
        <taxon>Bacillati</taxon>
        <taxon>Actinomycetota</taxon>
        <taxon>Actinomycetes</taxon>
        <taxon>Kitasatosporales</taxon>
        <taxon>Streptomycetaceae</taxon>
        <taxon>Streptomyces</taxon>
    </lineage>
</organism>
<feature type="region of interest" description="Disordered" evidence="4">
    <location>
        <begin position="290"/>
        <end position="309"/>
    </location>
</feature>
<feature type="domain" description="AB hydrolase-1" evidence="6">
    <location>
        <begin position="108"/>
        <end position="287"/>
    </location>
</feature>
<keyword evidence="2 5" id="KW-0732">Signal</keyword>
<dbReference type="Proteomes" id="UP001500443">
    <property type="component" value="Unassembled WGS sequence"/>
</dbReference>
<evidence type="ECO:0000256" key="3">
    <source>
        <dbReference type="ARBA" id="ARBA00022801"/>
    </source>
</evidence>
<evidence type="ECO:0000313" key="9">
    <source>
        <dbReference type="Proteomes" id="UP001500443"/>
    </source>
</evidence>
<feature type="domain" description="Peptidase S33 tripeptidyl aminopeptidase-like C-terminal" evidence="7">
    <location>
        <begin position="418"/>
        <end position="522"/>
    </location>
</feature>
<feature type="signal peptide" evidence="5">
    <location>
        <begin position="1"/>
        <end position="22"/>
    </location>
</feature>
<evidence type="ECO:0000256" key="2">
    <source>
        <dbReference type="ARBA" id="ARBA00022729"/>
    </source>
</evidence>
<keyword evidence="3 8" id="KW-0378">Hydrolase</keyword>
<dbReference type="Gene3D" id="3.40.50.1820">
    <property type="entry name" value="alpha/beta hydrolase"/>
    <property type="match status" value="1"/>
</dbReference>
<feature type="chain" id="PRO_5045117588" evidence="5">
    <location>
        <begin position="23"/>
        <end position="524"/>
    </location>
</feature>
<dbReference type="PANTHER" id="PTHR43248:SF29">
    <property type="entry name" value="TRIPEPTIDYL AMINOPEPTIDASE"/>
    <property type="match status" value="1"/>
</dbReference>
<gene>
    <name evidence="8" type="ORF">GCM10009802_43400</name>
</gene>
<sequence length="524" mass="55206">MRVTRLTTAVTAATAVLLTSVAAGGCGIAASSDSLADREDGQAGAGIDWEACKNLPAPAPGAPAADIDWQCGTLDVPLDHGRPDGEKTGIAMIRAAATGPRSERIGSLLFNFGGPGGSGIDTLPGLAGQYKTLHKRYDLVSFDPRGVGRSEGVRCLDDRDLDAYFAADNTPDDKAEEKAYLGRIHDFAAACEKKSGRILPHVGTENAARDMDRMRAALGDDKMHYFGISYGTELGAVYAHLFPKRVGRAVLDSPVDPTQDSAELSLAQAKGFQRALENYAEDCARQGGDCPLGDRSDGGSDDGPAATDDVADLLGRLDGKPVPGASGRDLTESLATGGIAQSLYSKQLWPLLTQGLQQAEDDDGATLLLLADALNGRDPDGHYNTLQSSFLAINCADTRDRYSADEIRERLPEFRRASPVFGDFMAWGMASCDGWPVTGERSTPEVSAAGADEILVVGTTGDPATPYEGTQKMVDALGGDVAVKLTRVGEGHGAYGSGSRCTQRAVDTYLLRGETPKNDTTCRK</sequence>
<reference evidence="8 9" key="1">
    <citation type="journal article" date="2019" name="Int. J. Syst. Evol. Microbiol.">
        <title>The Global Catalogue of Microorganisms (GCM) 10K type strain sequencing project: providing services to taxonomists for standard genome sequencing and annotation.</title>
        <authorList>
            <consortium name="The Broad Institute Genomics Platform"/>
            <consortium name="The Broad Institute Genome Sequencing Center for Infectious Disease"/>
            <person name="Wu L."/>
            <person name="Ma J."/>
        </authorList>
    </citation>
    <scope>NUCLEOTIDE SEQUENCE [LARGE SCALE GENOMIC DNA]</scope>
    <source>
        <strain evidence="8 9">JCM 15481</strain>
    </source>
</reference>
<keyword evidence="9" id="KW-1185">Reference proteome</keyword>
<dbReference type="RefSeq" id="WP_344291684.1">
    <property type="nucleotide sequence ID" value="NZ_BAAAPF010000162.1"/>
</dbReference>
<dbReference type="Pfam" id="PF08386">
    <property type="entry name" value="Abhydrolase_4"/>
    <property type="match status" value="1"/>
</dbReference>
<name>A0ABN2Z092_9ACTN</name>
<comment type="similarity">
    <text evidence="1">Belongs to the peptidase S33 family.</text>
</comment>
<protein>
    <submittedName>
        <fullName evidence="8">Alpha/beta fold hydrolase</fullName>
    </submittedName>
</protein>
<dbReference type="InterPro" id="IPR029058">
    <property type="entry name" value="AB_hydrolase_fold"/>
</dbReference>
<evidence type="ECO:0000256" key="4">
    <source>
        <dbReference type="SAM" id="MobiDB-lite"/>
    </source>
</evidence>
<evidence type="ECO:0000313" key="8">
    <source>
        <dbReference type="EMBL" id="GAA2134785.1"/>
    </source>
</evidence>
<evidence type="ECO:0000259" key="6">
    <source>
        <dbReference type="Pfam" id="PF00561"/>
    </source>
</evidence>
<dbReference type="InterPro" id="IPR013595">
    <property type="entry name" value="Pept_S33_TAP-like_C"/>
</dbReference>
<dbReference type="GO" id="GO:0016787">
    <property type="term" value="F:hydrolase activity"/>
    <property type="evidence" value="ECO:0007669"/>
    <property type="project" value="UniProtKB-KW"/>
</dbReference>
<comment type="caution">
    <text evidence="8">The sequence shown here is derived from an EMBL/GenBank/DDBJ whole genome shotgun (WGS) entry which is preliminary data.</text>
</comment>
<dbReference type="PANTHER" id="PTHR43248">
    <property type="entry name" value="2-SUCCINYL-6-HYDROXY-2,4-CYCLOHEXADIENE-1-CARBOXYLATE SYNTHASE"/>
    <property type="match status" value="1"/>
</dbReference>
<dbReference type="PROSITE" id="PS51257">
    <property type="entry name" value="PROKAR_LIPOPROTEIN"/>
    <property type="match status" value="1"/>
</dbReference>
<evidence type="ECO:0000256" key="1">
    <source>
        <dbReference type="ARBA" id="ARBA00010088"/>
    </source>
</evidence>
<evidence type="ECO:0000259" key="7">
    <source>
        <dbReference type="Pfam" id="PF08386"/>
    </source>
</evidence>
<proteinExistence type="inferred from homology"/>
<dbReference type="Pfam" id="PF00561">
    <property type="entry name" value="Abhydrolase_1"/>
    <property type="match status" value="1"/>
</dbReference>
<accession>A0ABN2Z092</accession>
<dbReference type="EMBL" id="BAAAPF010000162">
    <property type="protein sequence ID" value="GAA2134785.1"/>
    <property type="molecule type" value="Genomic_DNA"/>
</dbReference>